<dbReference type="EMBL" id="HACG01000869">
    <property type="protein sequence ID" value="CEK47734.1"/>
    <property type="molecule type" value="Transcribed_RNA"/>
</dbReference>
<feature type="non-terminal residue" evidence="1">
    <location>
        <position position="78"/>
    </location>
</feature>
<reference evidence="1" key="1">
    <citation type="submission" date="2014-12" db="EMBL/GenBank/DDBJ databases">
        <title>Insight into the proteome of Arion vulgaris.</title>
        <authorList>
            <person name="Aradska J."/>
            <person name="Bulat T."/>
            <person name="Smidak R."/>
            <person name="Sarate P."/>
            <person name="Gangsoo J."/>
            <person name="Sialana F."/>
            <person name="Bilban M."/>
            <person name="Lubec G."/>
        </authorList>
    </citation>
    <scope>NUCLEOTIDE SEQUENCE</scope>
    <source>
        <tissue evidence="1">Skin</tissue>
    </source>
</reference>
<sequence length="78" mass="8607">SPTSLQGLFGDHVSTQTIWDKEDQTLDFYSSSFAASADTSFVNPSQESDIQSQLFLDKEQNANTVFTSYAETFVSNIA</sequence>
<feature type="non-terminal residue" evidence="1">
    <location>
        <position position="1"/>
    </location>
</feature>
<evidence type="ECO:0000313" key="1">
    <source>
        <dbReference type="EMBL" id="CEK47734.1"/>
    </source>
</evidence>
<accession>A0A0B6XUZ9</accession>
<name>A0A0B6XUZ9_9EUPU</name>
<dbReference type="AlphaFoldDB" id="A0A0B6XUZ9"/>
<proteinExistence type="predicted"/>
<organism evidence="1">
    <name type="scientific">Arion vulgaris</name>
    <dbReference type="NCBI Taxonomy" id="1028688"/>
    <lineage>
        <taxon>Eukaryota</taxon>
        <taxon>Metazoa</taxon>
        <taxon>Spiralia</taxon>
        <taxon>Lophotrochozoa</taxon>
        <taxon>Mollusca</taxon>
        <taxon>Gastropoda</taxon>
        <taxon>Heterobranchia</taxon>
        <taxon>Euthyneura</taxon>
        <taxon>Panpulmonata</taxon>
        <taxon>Eupulmonata</taxon>
        <taxon>Stylommatophora</taxon>
        <taxon>Helicina</taxon>
        <taxon>Arionoidea</taxon>
        <taxon>Arionidae</taxon>
        <taxon>Arion</taxon>
    </lineage>
</organism>
<gene>
    <name evidence="1" type="primary">ORF2097</name>
</gene>
<protein>
    <submittedName>
        <fullName evidence="1">Uncharacterized protein</fullName>
    </submittedName>
</protein>